<evidence type="ECO:0000313" key="3">
    <source>
        <dbReference type="Proteomes" id="UP001225933"/>
    </source>
</evidence>
<sequence length="396" mass="41021">MKKISIIIGLFAFLKAFTQVGVNTANPQGAFHVDGAKDNSNIGIPSVTQQKNDFIVTSSGKVGIGTVQPAASSVLDITATDKGVLLPRVALTSSTDVVTIAAPANGLIVYNTGTAGLSYIGYVFWNGSEWRSIPSSTLIAPSLSQINCGSAFLTPSTYTSGVSYAGTLAVPYSDGNGGNYTGGTTTTVNGLTFKLNPGTLAIGNGYLYFSVTGTPTVSSPTESNININSTLIPFFSGVSCTTANVGGGVVTIAGSTTSAGYDIDTTTPTASVTCFDGGNFCVRYNGTTANQKLEVKQTYGATQVMLSYSYWGVGDGGQFNSGTSAIKNTALLQNTWTQMYDFGAINNTEGTVITTVLVDKTTGKLKSFTTEADIVVNSEIGISGGKDKLFLRLTKN</sequence>
<evidence type="ECO:0000313" key="2">
    <source>
        <dbReference type="EMBL" id="MDN4011620.1"/>
    </source>
</evidence>
<accession>A0AAJ1R256</accession>
<name>A0AAJ1R256_9FLAO</name>
<protein>
    <submittedName>
        <fullName evidence="2">Uncharacterized protein</fullName>
    </submittedName>
</protein>
<dbReference type="Proteomes" id="UP001225933">
    <property type="component" value="Unassembled WGS sequence"/>
</dbReference>
<feature type="chain" id="PRO_5042526389" evidence="1">
    <location>
        <begin position="19"/>
        <end position="396"/>
    </location>
</feature>
<dbReference type="AlphaFoldDB" id="A0AAJ1R256"/>
<feature type="signal peptide" evidence="1">
    <location>
        <begin position="1"/>
        <end position="18"/>
    </location>
</feature>
<dbReference type="RefSeq" id="WP_214589770.1">
    <property type="nucleotide sequence ID" value="NZ_JAUHGV010000003.1"/>
</dbReference>
<comment type="caution">
    <text evidence="2">The sequence shown here is derived from an EMBL/GenBank/DDBJ whole genome shotgun (WGS) entry which is preliminary data.</text>
</comment>
<organism evidence="2 3">
    <name type="scientific">Chryseobacterium gambrini</name>
    <dbReference type="NCBI Taxonomy" id="373672"/>
    <lineage>
        <taxon>Bacteria</taxon>
        <taxon>Pseudomonadati</taxon>
        <taxon>Bacteroidota</taxon>
        <taxon>Flavobacteriia</taxon>
        <taxon>Flavobacteriales</taxon>
        <taxon>Weeksellaceae</taxon>
        <taxon>Chryseobacterium group</taxon>
        <taxon>Chryseobacterium</taxon>
    </lineage>
</organism>
<keyword evidence="1" id="KW-0732">Signal</keyword>
<evidence type="ECO:0000256" key="1">
    <source>
        <dbReference type="SAM" id="SignalP"/>
    </source>
</evidence>
<reference evidence="2" key="1">
    <citation type="submission" date="2023-06" db="EMBL/GenBank/DDBJ databases">
        <title>Two Chryseobacterium gambrini strains from China.</title>
        <authorList>
            <person name="Zeng J."/>
            <person name="Wu Y."/>
        </authorList>
    </citation>
    <scope>NUCLEOTIDE SEQUENCE</scope>
    <source>
        <strain evidence="2">SQ219</strain>
    </source>
</reference>
<gene>
    <name evidence="2" type="ORF">QX233_04030</name>
</gene>
<proteinExistence type="predicted"/>
<dbReference type="EMBL" id="JAUHGV010000003">
    <property type="protein sequence ID" value="MDN4011620.1"/>
    <property type="molecule type" value="Genomic_DNA"/>
</dbReference>